<protein>
    <submittedName>
        <fullName evidence="1">Uncharacterized protein</fullName>
    </submittedName>
</protein>
<keyword evidence="2" id="KW-1185">Reference proteome</keyword>
<proteinExistence type="predicted"/>
<sequence>MAKSKALRKERQPSGDDFSLQSKRRLSQRAVRVSSRSCLPEQSPSPSHTKHHSKVTLADFVNLSGESRVLSSQRGIAMAPLNPSASSSPCSADFVSPPIGVVTGISPTLVHFPEVSVAAACPIKNADVQDPVDKWKHCLVGYVAGKFPGTRKRPHATSTSSTSSGSSADTAAVEKQSPYCPGPSCIYREDPMTSEVAVMDLQPSSSQPPHCKRTKAGKAEMVALGQTPSSHLIPRRQYFTRSKAAASSDEGPTSDSFQSL</sequence>
<dbReference type="EMBL" id="RCHU02000016">
    <property type="protein sequence ID" value="KAL3569529.1"/>
    <property type="molecule type" value="Genomic_DNA"/>
</dbReference>
<comment type="caution">
    <text evidence="1">The sequence shown here is derived from an EMBL/GenBank/DDBJ whole genome shotgun (WGS) entry which is preliminary data.</text>
</comment>
<evidence type="ECO:0000313" key="1">
    <source>
        <dbReference type="EMBL" id="KAL3569529.1"/>
    </source>
</evidence>
<dbReference type="Proteomes" id="UP000309997">
    <property type="component" value="Unassembled WGS sequence"/>
</dbReference>
<gene>
    <name evidence="1" type="ORF">D5086_029419</name>
</gene>
<evidence type="ECO:0000313" key="2">
    <source>
        <dbReference type="Proteomes" id="UP000309997"/>
    </source>
</evidence>
<name>A0ACC4ATG9_POPAL</name>
<reference evidence="1 2" key="1">
    <citation type="journal article" date="2024" name="Plant Biotechnol. J.">
        <title>Genome and CRISPR/Cas9 system of a widespread forest tree (Populus alba) in the world.</title>
        <authorList>
            <person name="Liu Y.J."/>
            <person name="Jiang P.F."/>
            <person name="Han X.M."/>
            <person name="Li X.Y."/>
            <person name="Wang H.M."/>
            <person name="Wang Y.J."/>
            <person name="Wang X.X."/>
            <person name="Zeng Q.Y."/>
        </authorList>
    </citation>
    <scope>NUCLEOTIDE SEQUENCE [LARGE SCALE GENOMIC DNA]</scope>
    <source>
        <strain evidence="2">cv. PAL-ZL1</strain>
    </source>
</reference>
<organism evidence="1 2">
    <name type="scientific">Populus alba</name>
    <name type="common">White poplar</name>
    <dbReference type="NCBI Taxonomy" id="43335"/>
    <lineage>
        <taxon>Eukaryota</taxon>
        <taxon>Viridiplantae</taxon>
        <taxon>Streptophyta</taxon>
        <taxon>Embryophyta</taxon>
        <taxon>Tracheophyta</taxon>
        <taxon>Spermatophyta</taxon>
        <taxon>Magnoliopsida</taxon>
        <taxon>eudicotyledons</taxon>
        <taxon>Gunneridae</taxon>
        <taxon>Pentapetalae</taxon>
        <taxon>rosids</taxon>
        <taxon>fabids</taxon>
        <taxon>Malpighiales</taxon>
        <taxon>Salicaceae</taxon>
        <taxon>Saliceae</taxon>
        <taxon>Populus</taxon>
    </lineage>
</organism>
<accession>A0ACC4ATG9</accession>